<evidence type="ECO:0000313" key="2">
    <source>
        <dbReference type="EMBL" id="MBA4663629.1"/>
    </source>
</evidence>
<organism evidence="2">
    <name type="scientific">Opuntia streptacantha</name>
    <name type="common">Prickly pear cactus</name>
    <name type="synonym">Opuntia cardona</name>
    <dbReference type="NCBI Taxonomy" id="393608"/>
    <lineage>
        <taxon>Eukaryota</taxon>
        <taxon>Viridiplantae</taxon>
        <taxon>Streptophyta</taxon>
        <taxon>Embryophyta</taxon>
        <taxon>Tracheophyta</taxon>
        <taxon>Spermatophyta</taxon>
        <taxon>Magnoliopsida</taxon>
        <taxon>eudicotyledons</taxon>
        <taxon>Gunneridae</taxon>
        <taxon>Pentapetalae</taxon>
        <taxon>Caryophyllales</taxon>
        <taxon>Cactineae</taxon>
        <taxon>Cactaceae</taxon>
        <taxon>Opuntioideae</taxon>
        <taxon>Opuntia</taxon>
    </lineage>
</organism>
<accession>A0A7C9ELI9</accession>
<dbReference type="EMBL" id="GISG01220925">
    <property type="protein sequence ID" value="MBA4663629.1"/>
    <property type="molecule type" value="Transcribed_RNA"/>
</dbReference>
<reference evidence="2" key="2">
    <citation type="submission" date="2020-07" db="EMBL/GenBank/DDBJ databases">
        <authorList>
            <person name="Vera ALvarez R."/>
            <person name="Arias-Moreno D.M."/>
            <person name="Jimenez-Jacinto V."/>
            <person name="Jimenez-Bremont J.F."/>
            <person name="Swaminathan K."/>
            <person name="Moose S.P."/>
            <person name="Guerrero-Gonzalez M.L."/>
            <person name="Marino-Ramirez L."/>
            <person name="Landsman D."/>
            <person name="Rodriguez-Kessler M."/>
            <person name="Delgado-Sanchez P."/>
        </authorList>
    </citation>
    <scope>NUCLEOTIDE SEQUENCE</scope>
    <source>
        <tissue evidence="2">Cladode</tissue>
    </source>
</reference>
<feature type="region of interest" description="Disordered" evidence="1">
    <location>
        <begin position="1"/>
        <end position="37"/>
    </location>
</feature>
<name>A0A7C9ELI9_OPUST</name>
<reference evidence="2" key="1">
    <citation type="journal article" date="2013" name="J. Plant Res.">
        <title>Effect of fungi and light on seed germination of three Opuntia species from semiarid lands of central Mexico.</title>
        <authorList>
            <person name="Delgado-Sanchez P."/>
            <person name="Jimenez-Bremont J.F."/>
            <person name="Guerrero-Gonzalez Mde L."/>
            <person name="Flores J."/>
        </authorList>
    </citation>
    <scope>NUCLEOTIDE SEQUENCE</scope>
    <source>
        <tissue evidence="2">Cladode</tissue>
    </source>
</reference>
<proteinExistence type="predicted"/>
<evidence type="ECO:0000256" key="1">
    <source>
        <dbReference type="SAM" id="MobiDB-lite"/>
    </source>
</evidence>
<sequence>MIFSSKLKVCQSHGNKGSDYNQNNEDDEQNAINRVDPVTPDTGKYVVEFNIYSTEGQKSCHCHLRKSTPVPWQWGNFSRVLRCTAWRLEFSLAILPSNATQYKEW</sequence>
<protein>
    <submittedName>
        <fullName evidence="2">Uncharacterized protein</fullName>
    </submittedName>
</protein>
<dbReference type="AlphaFoldDB" id="A0A7C9ELI9"/>